<feature type="compositionally biased region" description="Polar residues" evidence="1">
    <location>
        <begin position="1"/>
        <end position="15"/>
    </location>
</feature>
<protein>
    <submittedName>
        <fullName evidence="2">Uncharacterized protein</fullName>
    </submittedName>
</protein>
<dbReference type="Proteomes" id="UP001209878">
    <property type="component" value="Unassembled WGS sequence"/>
</dbReference>
<dbReference type="AlphaFoldDB" id="A0AAD9N7G7"/>
<keyword evidence="3" id="KW-1185">Reference proteome</keyword>
<dbReference type="PANTHER" id="PTHR44927">
    <property type="entry name" value="FK506-BINDING PROTEIN 15"/>
    <property type="match status" value="1"/>
</dbReference>
<name>A0AAD9N7G7_RIDPI</name>
<evidence type="ECO:0000313" key="3">
    <source>
        <dbReference type="Proteomes" id="UP001209878"/>
    </source>
</evidence>
<comment type="caution">
    <text evidence="2">The sequence shown here is derived from an EMBL/GenBank/DDBJ whole genome shotgun (WGS) entry which is preliminary data.</text>
</comment>
<dbReference type="PANTHER" id="PTHR44927:SF1">
    <property type="entry name" value="FK506-BINDING PROTEIN 15"/>
    <property type="match status" value="1"/>
</dbReference>
<evidence type="ECO:0000313" key="2">
    <source>
        <dbReference type="EMBL" id="KAK2158273.1"/>
    </source>
</evidence>
<feature type="region of interest" description="Disordered" evidence="1">
    <location>
        <begin position="1"/>
        <end position="29"/>
    </location>
</feature>
<sequence>MDGTRSGNTSLTYTAPTEPKKKKQVEPTDGQEVVNTAVLHAVAVTAYKLVDGNFTSQGKLGAAIIGNHSESSYKLLLYVSKQQQITHADINVNFHFAIQPSNYANFYDSARQNWSMLFESAKQLVEFARQVSGTSVTCVSCLV</sequence>
<organism evidence="2 3">
    <name type="scientific">Ridgeia piscesae</name>
    <name type="common">Tubeworm</name>
    <dbReference type="NCBI Taxonomy" id="27915"/>
    <lineage>
        <taxon>Eukaryota</taxon>
        <taxon>Metazoa</taxon>
        <taxon>Spiralia</taxon>
        <taxon>Lophotrochozoa</taxon>
        <taxon>Annelida</taxon>
        <taxon>Polychaeta</taxon>
        <taxon>Sedentaria</taxon>
        <taxon>Canalipalpata</taxon>
        <taxon>Sabellida</taxon>
        <taxon>Siboglinidae</taxon>
        <taxon>Ridgeia</taxon>
    </lineage>
</organism>
<proteinExistence type="predicted"/>
<accession>A0AAD9N7G7</accession>
<reference evidence="2" key="1">
    <citation type="journal article" date="2023" name="Mol. Biol. Evol.">
        <title>Third-Generation Sequencing Reveals the Adaptive Role of the Epigenome in Three Deep-Sea Polychaetes.</title>
        <authorList>
            <person name="Perez M."/>
            <person name="Aroh O."/>
            <person name="Sun Y."/>
            <person name="Lan Y."/>
            <person name="Juniper S.K."/>
            <person name="Young C.R."/>
            <person name="Angers B."/>
            <person name="Qian P.Y."/>
        </authorList>
    </citation>
    <scope>NUCLEOTIDE SEQUENCE</scope>
    <source>
        <strain evidence="2">R07B-5</strain>
    </source>
</reference>
<evidence type="ECO:0000256" key="1">
    <source>
        <dbReference type="SAM" id="MobiDB-lite"/>
    </source>
</evidence>
<dbReference type="EMBL" id="JAODUO010001811">
    <property type="protein sequence ID" value="KAK2158273.1"/>
    <property type="molecule type" value="Genomic_DNA"/>
</dbReference>
<gene>
    <name evidence="2" type="ORF">NP493_1813g00021</name>
</gene>